<dbReference type="PANTHER" id="PTHR24161">
    <property type="entry name" value="ANK_REP_REGION DOMAIN-CONTAINING PROTEIN-RELATED"/>
    <property type="match status" value="1"/>
</dbReference>
<organism evidence="4 5">
    <name type="scientific">Vitrella brassicaformis (strain CCMP3155)</name>
    <dbReference type="NCBI Taxonomy" id="1169540"/>
    <lineage>
        <taxon>Eukaryota</taxon>
        <taxon>Sar</taxon>
        <taxon>Alveolata</taxon>
        <taxon>Colpodellida</taxon>
        <taxon>Vitrellaceae</taxon>
        <taxon>Vitrella</taxon>
    </lineage>
</organism>
<evidence type="ECO:0000256" key="2">
    <source>
        <dbReference type="ARBA" id="ARBA00023043"/>
    </source>
</evidence>
<feature type="repeat" description="ANK" evidence="3">
    <location>
        <begin position="72"/>
        <end position="104"/>
    </location>
</feature>
<dbReference type="GO" id="GO:0000139">
    <property type="term" value="C:Golgi membrane"/>
    <property type="evidence" value="ECO:0007669"/>
    <property type="project" value="TreeGrafter"/>
</dbReference>
<dbReference type="PROSITE" id="PS50297">
    <property type="entry name" value="ANK_REP_REGION"/>
    <property type="match status" value="3"/>
</dbReference>
<protein>
    <submittedName>
        <fullName evidence="4">Uncharacterized protein</fullName>
    </submittedName>
</protein>
<accession>A0A0G4G2Q2</accession>
<keyword evidence="5" id="KW-1185">Reference proteome</keyword>
<name>A0A0G4G2Q2_VITBC</name>
<dbReference type="OrthoDB" id="433708at2759"/>
<dbReference type="InterPro" id="IPR036770">
    <property type="entry name" value="Ankyrin_rpt-contain_sf"/>
</dbReference>
<sequence length="381" mass="41938">MSAPVTDLLEAGDFCALERKVSHSPQLLNAKDEKGQTLLHRTAGGFGLSRAAVAFARFLLVKGADANAESDSKETPLMCAVARGSLEMMRLLLTYQANINCRDRQGNTPLIRSLIGNDLAVFLLLLKRGADLTLTDANGGTVAHWAAYKGAIRFVRVLEYFDYGSFHVRDHRGGTPLHVAAHAGNYTVSMYLIEAIELSPTETNSSDATAIDMARKAGHRALAVRLRRSAKRYARRQWEEERQPLVTGGGAGGGGSRAHVRRERGRPGVCDWVAAAVYPVCNTIMMVAWHLQVRPVVIVMSPAVCHVFEILALFTFLWWLWTVSGDPGCVPIPPRGKTAVEDLMDRIDRCEEPDEPSLRADVERLCYTCWIVKAEGVKHCS</sequence>
<dbReference type="GO" id="GO:0016409">
    <property type="term" value="F:palmitoyltransferase activity"/>
    <property type="evidence" value="ECO:0007669"/>
    <property type="project" value="TreeGrafter"/>
</dbReference>
<evidence type="ECO:0000313" key="5">
    <source>
        <dbReference type="Proteomes" id="UP000041254"/>
    </source>
</evidence>
<keyword evidence="1" id="KW-0677">Repeat</keyword>
<evidence type="ECO:0000313" key="4">
    <source>
        <dbReference type="EMBL" id="CEM21964.1"/>
    </source>
</evidence>
<dbReference type="EMBL" id="CDMY01000547">
    <property type="protein sequence ID" value="CEM21964.1"/>
    <property type="molecule type" value="Genomic_DNA"/>
</dbReference>
<dbReference type="SUPFAM" id="SSF48403">
    <property type="entry name" value="Ankyrin repeat"/>
    <property type="match status" value="1"/>
</dbReference>
<dbReference type="InParanoid" id="A0A0G4G2Q2"/>
<evidence type="ECO:0000256" key="3">
    <source>
        <dbReference type="PROSITE-ProRule" id="PRU00023"/>
    </source>
</evidence>
<dbReference type="PROSITE" id="PS50088">
    <property type="entry name" value="ANK_REPEAT"/>
    <property type="match status" value="3"/>
</dbReference>
<dbReference type="STRING" id="1169540.A0A0G4G2Q2"/>
<proteinExistence type="predicted"/>
<dbReference type="VEuPathDB" id="CryptoDB:Vbra_2603"/>
<dbReference type="Gene3D" id="1.25.40.20">
    <property type="entry name" value="Ankyrin repeat-containing domain"/>
    <property type="match status" value="2"/>
</dbReference>
<reference evidence="4 5" key="1">
    <citation type="submission" date="2014-11" db="EMBL/GenBank/DDBJ databases">
        <authorList>
            <person name="Zhu J."/>
            <person name="Qi W."/>
            <person name="Song R."/>
        </authorList>
    </citation>
    <scope>NUCLEOTIDE SEQUENCE [LARGE SCALE GENOMIC DNA]</scope>
</reference>
<gene>
    <name evidence="4" type="ORF">Vbra_2603</name>
</gene>
<dbReference type="InterPro" id="IPR002110">
    <property type="entry name" value="Ankyrin_rpt"/>
</dbReference>
<dbReference type="AlphaFoldDB" id="A0A0G4G2Q2"/>
<feature type="repeat" description="ANK" evidence="3">
    <location>
        <begin position="172"/>
        <end position="194"/>
    </location>
</feature>
<dbReference type="PANTHER" id="PTHR24161:SF17">
    <property type="entry name" value="PALMITOYLTRANSFERASE"/>
    <property type="match status" value="1"/>
</dbReference>
<dbReference type="SMART" id="SM00248">
    <property type="entry name" value="ANK"/>
    <property type="match status" value="5"/>
</dbReference>
<dbReference type="Proteomes" id="UP000041254">
    <property type="component" value="Unassembled WGS sequence"/>
</dbReference>
<feature type="repeat" description="ANK" evidence="3">
    <location>
        <begin position="105"/>
        <end position="137"/>
    </location>
</feature>
<dbReference type="Pfam" id="PF12796">
    <property type="entry name" value="Ank_2"/>
    <property type="match status" value="1"/>
</dbReference>
<dbReference type="Pfam" id="PF00023">
    <property type="entry name" value="Ank"/>
    <property type="match status" value="1"/>
</dbReference>
<evidence type="ECO:0000256" key="1">
    <source>
        <dbReference type="ARBA" id="ARBA00022737"/>
    </source>
</evidence>
<dbReference type="PhylomeDB" id="A0A0G4G2Q2"/>
<keyword evidence="2 3" id="KW-0040">ANK repeat</keyword>